<protein>
    <submittedName>
        <fullName evidence="1">Uncharacterized protein</fullName>
    </submittedName>
</protein>
<name>A0A1T4WU74_9BACT</name>
<keyword evidence="2" id="KW-1185">Reference proteome</keyword>
<dbReference type="EMBL" id="FUYC01000004">
    <property type="protein sequence ID" value="SKA80408.1"/>
    <property type="molecule type" value="Genomic_DNA"/>
</dbReference>
<dbReference type="OrthoDB" id="5459010at2"/>
<evidence type="ECO:0000313" key="1">
    <source>
        <dbReference type="EMBL" id="SKA80408.1"/>
    </source>
</evidence>
<accession>A0A1T4WU74</accession>
<evidence type="ECO:0000313" key="2">
    <source>
        <dbReference type="Proteomes" id="UP000190027"/>
    </source>
</evidence>
<sequence length="132" mass="15269">MSNVRKMPGNACRYYVAGRCNYHERLNPGYDESLRCRFLVQCEDAFDAFLDRAEAFALSQEQTVAFWNRRFQRLQEEGCFCPDYCYSEDGGDQGCVHGYGDVCILALPKCEGRCRRFVLIPEVSDNNDYKES</sequence>
<gene>
    <name evidence="1" type="ORF">SAMN02745704_01348</name>
</gene>
<dbReference type="STRING" id="1121449.SAMN02745704_01348"/>
<dbReference type="AlphaFoldDB" id="A0A1T4WU74"/>
<dbReference type="Proteomes" id="UP000190027">
    <property type="component" value="Unassembled WGS sequence"/>
</dbReference>
<proteinExistence type="predicted"/>
<organism evidence="1 2">
    <name type="scientific">Paucidesulfovibrio gracilis DSM 16080</name>
    <dbReference type="NCBI Taxonomy" id="1121449"/>
    <lineage>
        <taxon>Bacteria</taxon>
        <taxon>Pseudomonadati</taxon>
        <taxon>Thermodesulfobacteriota</taxon>
        <taxon>Desulfovibrionia</taxon>
        <taxon>Desulfovibrionales</taxon>
        <taxon>Desulfovibrionaceae</taxon>
        <taxon>Paucidesulfovibrio</taxon>
    </lineage>
</organism>
<dbReference type="RefSeq" id="WP_078716920.1">
    <property type="nucleotide sequence ID" value="NZ_FUYC01000004.1"/>
</dbReference>
<reference evidence="1 2" key="1">
    <citation type="submission" date="2017-02" db="EMBL/GenBank/DDBJ databases">
        <authorList>
            <person name="Peterson S.W."/>
        </authorList>
    </citation>
    <scope>NUCLEOTIDE SEQUENCE [LARGE SCALE GENOMIC DNA]</scope>
    <source>
        <strain evidence="1 2">DSM 16080</strain>
    </source>
</reference>